<dbReference type="SUPFAM" id="SSF103473">
    <property type="entry name" value="MFS general substrate transporter"/>
    <property type="match status" value="1"/>
</dbReference>
<evidence type="ECO:0000256" key="6">
    <source>
        <dbReference type="SAM" id="Phobius"/>
    </source>
</evidence>
<dbReference type="GO" id="GO:0016020">
    <property type="term" value="C:membrane"/>
    <property type="evidence" value="ECO:0007669"/>
    <property type="project" value="UniProtKB-SubCell"/>
</dbReference>
<keyword evidence="3 6" id="KW-0812">Transmembrane</keyword>
<evidence type="ECO:0000256" key="1">
    <source>
        <dbReference type="ARBA" id="ARBA00004141"/>
    </source>
</evidence>
<feature type="transmembrane region" description="Helical" evidence="6">
    <location>
        <begin position="337"/>
        <end position="357"/>
    </location>
</feature>
<dbReference type="PANTHER" id="PTHR23506:SF26">
    <property type="entry name" value="MFS-TYPE TRANSPORTER SLC18B1"/>
    <property type="match status" value="1"/>
</dbReference>
<evidence type="ECO:0000313" key="7">
    <source>
        <dbReference type="EMBL" id="CDW83835.1"/>
    </source>
</evidence>
<feature type="transmembrane region" description="Helical" evidence="6">
    <location>
        <begin position="363"/>
        <end position="385"/>
    </location>
</feature>
<dbReference type="AlphaFoldDB" id="A0A078AN88"/>
<dbReference type="InterPro" id="IPR011701">
    <property type="entry name" value="MFS"/>
</dbReference>
<feature type="transmembrane region" description="Helical" evidence="6">
    <location>
        <begin position="261"/>
        <end position="287"/>
    </location>
</feature>
<sequence length="460" mass="53223">MDWIYFQEKISASWVCNIRNFNYLTYQWVGCVLFLFARYIENQYDFFSFSLIPKLAQSILLIYYNGNIIKPMSIMEISGALGATFGPFIGSTLNYFFGYEGPFVVFSILYIQIFSFIVTYIPADNSYVMDKRETLQDGFESPKKLGEINDFQDSKSKQQMVGQSQLIELHSGLSFTNEDNKFHEKFCVTDPEIQESYGKLNEENNDYYGFHPFYDDLPKFKLLQLNRIDQSNHLYLKALENIGTSFKQSSKNENRIKPTQIYILLKNVQVFATIFTFFVSTCLWVYIEPLLSLYLVNQYALASYTTPIFFLVFSAGYLTATFSLIKYNRLKSISSKYQSVMAFILAGLSQVLISPIIQSLNTIWLTSLGLFLFGFFTTFTLVPIYNDMLRSLEKHFDLNRMSFSQVIDQCSSLTVFLKSVAQVIAPICGTYLYEWYGFSDVCQIFCIISIAYGIFLFIVL</sequence>
<feature type="transmembrane region" description="Helical" evidence="6">
    <location>
        <begin position="21"/>
        <end position="40"/>
    </location>
</feature>
<keyword evidence="2" id="KW-0813">Transport</keyword>
<evidence type="ECO:0000256" key="4">
    <source>
        <dbReference type="ARBA" id="ARBA00022989"/>
    </source>
</evidence>
<dbReference type="Gene3D" id="1.20.1250.20">
    <property type="entry name" value="MFS general substrate transporter like domains"/>
    <property type="match status" value="1"/>
</dbReference>
<evidence type="ECO:0000256" key="5">
    <source>
        <dbReference type="ARBA" id="ARBA00023136"/>
    </source>
</evidence>
<dbReference type="Proteomes" id="UP000039865">
    <property type="component" value="Unassembled WGS sequence"/>
</dbReference>
<keyword evidence="4 6" id="KW-1133">Transmembrane helix</keyword>
<dbReference type="GO" id="GO:0022857">
    <property type="term" value="F:transmembrane transporter activity"/>
    <property type="evidence" value="ECO:0007669"/>
    <property type="project" value="InterPro"/>
</dbReference>
<dbReference type="EMBL" id="CCKQ01012221">
    <property type="protein sequence ID" value="CDW83835.1"/>
    <property type="molecule type" value="Genomic_DNA"/>
</dbReference>
<dbReference type="Pfam" id="PF07690">
    <property type="entry name" value="MFS_1"/>
    <property type="match status" value="1"/>
</dbReference>
<dbReference type="InParanoid" id="A0A078AN88"/>
<dbReference type="PANTHER" id="PTHR23506">
    <property type="entry name" value="GH10249P"/>
    <property type="match status" value="1"/>
</dbReference>
<evidence type="ECO:0000256" key="3">
    <source>
        <dbReference type="ARBA" id="ARBA00022692"/>
    </source>
</evidence>
<feature type="transmembrane region" description="Helical" evidence="6">
    <location>
        <begin position="438"/>
        <end position="459"/>
    </location>
</feature>
<organism evidence="7 8">
    <name type="scientific">Stylonychia lemnae</name>
    <name type="common">Ciliate</name>
    <dbReference type="NCBI Taxonomy" id="5949"/>
    <lineage>
        <taxon>Eukaryota</taxon>
        <taxon>Sar</taxon>
        <taxon>Alveolata</taxon>
        <taxon>Ciliophora</taxon>
        <taxon>Intramacronucleata</taxon>
        <taxon>Spirotrichea</taxon>
        <taxon>Stichotrichia</taxon>
        <taxon>Sporadotrichida</taxon>
        <taxon>Oxytrichidae</taxon>
        <taxon>Stylonychinae</taxon>
        <taxon>Stylonychia</taxon>
    </lineage>
</organism>
<protein>
    <submittedName>
        <fullName evidence="7">Permeases of the major facilitator superfamily</fullName>
    </submittedName>
</protein>
<feature type="transmembrane region" description="Helical" evidence="6">
    <location>
        <begin position="307"/>
        <end position="325"/>
    </location>
</feature>
<reference evidence="7 8" key="1">
    <citation type="submission" date="2014-06" db="EMBL/GenBank/DDBJ databases">
        <authorList>
            <person name="Swart Estienne"/>
        </authorList>
    </citation>
    <scope>NUCLEOTIDE SEQUENCE [LARGE SCALE GENOMIC DNA]</scope>
    <source>
        <strain evidence="7 8">130c</strain>
    </source>
</reference>
<gene>
    <name evidence="7" type="primary">Contig19517.g20688</name>
    <name evidence="7" type="ORF">STYLEM_12886</name>
</gene>
<feature type="transmembrane region" description="Helical" evidence="6">
    <location>
        <begin position="77"/>
        <end position="97"/>
    </location>
</feature>
<keyword evidence="5 6" id="KW-0472">Membrane</keyword>
<name>A0A078AN88_STYLE</name>
<dbReference type="InterPro" id="IPR036259">
    <property type="entry name" value="MFS_trans_sf"/>
</dbReference>
<evidence type="ECO:0000313" key="8">
    <source>
        <dbReference type="Proteomes" id="UP000039865"/>
    </source>
</evidence>
<accession>A0A078AN88</accession>
<feature type="transmembrane region" description="Helical" evidence="6">
    <location>
        <begin position="46"/>
        <end position="65"/>
    </location>
</feature>
<dbReference type="InterPro" id="IPR050930">
    <property type="entry name" value="MFS_Vesicular_Transporter"/>
</dbReference>
<feature type="transmembrane region" description="Helical" evidence="6">
    <location>
        <begin position="103"/>
        <end position="123"/>
    </location>
</feature>
<proteinExistence type="predicted"/>
<keyword evidence="8" id="KW-1185">Reference proteome</keyword>
<evidence type="ECO:0000256" key="2">
    <source>
        <dbReference type="ARBA" id="ARBA00022448"/>
    </source>
</evidence>
<comment type="subcellular location">
    <subcellularLocation>
        <location evidence="1">Membrane</location>
        <topology evidence="1">Multi-pass membrane protein</topology>
    </subcellularLocation>
</comment>
<feature type="transmembrane region" description="Helical" evidence="6">
    <location>
        <begin position="406"/>
        <end position="432"/>
    </location>
</feature>